<protein>
    <submittedName>
        <fullName evidence="1">Uncharacterized protein</fullName>
    </submittedName>
</protein>
<dbReference type="EMBL" id="CP072788">
    <property type="protein sequence ID" value="QTR04081.1"/>
    <property type="molecule type" value="Genomic_DNA"/>
</dbReference>
<name>A0A8T8I078_9PSEU</name>
<dbReference type="AlphaFoldDB" id="A0A8T8I078"/>
<sequence>VLAEALATAPGRGLNLLVVDVLRENLHGLGAGYRRRSLGLPMLWSCLADVHRRLGERREEARYREDFLRYWAWYAGREHESVLALARGGGPHA</sequence>
<organism evidence="1 2">
    <name type="scientific">Saccharothrix algeriensis</name>
    <dbReference type="NCBI Taxonomy" id="173560"/>
    <lineage>
        <taxon>Bacteria</taxon>
        <taxon>Bacillati</taxon>
        <taxon>Actinomycetota</taxon>
        <taxon>Actinomycetes</taxon>
        <taxon>Pseudonocardiales</taxon>
        <taxon>Pseudonocardiaceae</taxon>
        <taxon>Saccharothrix</taxon>
    </lineage>
</organism>
<proteinExistence type="predicted"/>
<reference evidence="1" key="1">
    <citation type="submission" date="2021-04" db="EMBL/GenBank/DDBJ databases">
        <title>Saccharothrix algeriensis WGS.</title>
        <authorList>
            <person name="Stuskova K."/>
            <person name="Hakalova E."/>
            <person name="Tebbal A.B."/>
            <person name="Eichmeier A."/>
        </authorList>
    </citation>
    <scope>NUCLEOTIDE SEQUENCE</scope>
    <source>
        <strain evidence="1">NRRL B-24137</strain>
    </source>
</reference>
<evidence type="ECO:0000313" key="2">
    <source>
        <dbReference type="Proteomes" id="UP000671828"/>
    </source>
</evidence>
<dbReference type="Proteomes" id="UP000671828">
    <property type="component" value="Chromosome"/>
</dbReference>
<feature type="non-terminal residue" evidence="1">
    <location>
        <position position="1"/>
    </location>
</feature>
<accession>A0A8T8I078</accession>
<evidence type="ECO:0000313" key="1">
    <source>
        <dbReference type="EMBL" id="QTR04081.1"/>
    </source>
</evidence>
<gene>
    <name evidence="1" type="ORF">J7S33_03570</name>
</gene>